<dbReference type="AlphaFoldDB" id="A0A852Z7B6"/>
<evidence type="ECO:0000313" key="2">
    <source>
        <dbReference type="Proteomes" id="UP000548304"/>
    </source>
</evidence>
<accession>A0A852Z7B6</accession>
<dbReference type="Proteomes" id="UP000548304">
    <property type="component" value="Unassembled WGS sequence"/>
</dbReference>
<keyword evidence="2" id="KW-1185">Reference proteome</keyword>
<organism evidence="1 2">
    <name type="scientific">Actinopolyspora biskrensis</name>
    <dbReference type="NCBI Taxonomy" id="1470178"/>
    <lineage>
        <taxon>Bacteria</taxon>
        <taxon>Bacillati</taxon>
        <taxon>Actinomycetota</taxon>
        <taxon>Actinomycetes</taxon>
        <taxon>Actinopolysporales</taxon>
        <taxon>Actinopolysporaceae</taxon>
        <taxon>Actinopolyspora</taxon>
    </lineage>
</organism>
<gene>
    <name evidence="1" type="ORF">FHR84_001405</name>
</gene>
<reference evidence="1 2" key="1">
    <citation type="submission" date="2020-07" db="EMBL/GenBank/DDBJ databases">
        <title>Genomic Encyclopedia of Type Strains, Phase III (KMG-III): the genomes of soil and plant-associated and newly described type strains.</title>
        <authorList>
            <person name="Whitman W."/>
        </authorList>
    </citation>
    <scope>NUCLEOTIDE SEQUENCE [LARGE SCALE GENOMIC DNA]</scope>
    <source>
        <strain evidence="1 2">CECT 8576</strain>
    </source>
</reference>
<protein>
    <submittedName>
        <fullName evidence="1">Uncharacterized protein</fullName>
    </submittedName>
</protein>
<comment type="caution">
    <text evidence="1">The sequence shown here is derived from an EMBL/GenBank/DDBJ whole genome shotgun (WGS) entry which is preliminary data.</text>
</comment>
<proteinExistence type="predicted"/>
<sequence length="85" mass="9182">MGNVLTGEPVYPQQQERCDHQGLRSLVRWDVLPPPAVGFTPNGVSIDNATGTAGKGSVVIERDETIRAYCHLRASVRPALGEVRA</sequence>
<evidence type="ECO:0000313" key="1">
    <source>
        <dbReference type="EMBL" id="NYH78083.1"/>
    </source>
</evidence>
<name>A0A852Z7B6_9ACTN</name>
<dbReference type="EMBL" id="JACBYW010000002">
    <property type="protein sequence ID" value="NYH78083.1"/>
    <property type="molecule type" value="Genomic_DNA"/>
</dbReference>